<dbReference type="Proteomes" id="UP000320386">
    <property type="component" value="Chromosome"/>
</dbReference>
<dbReference type="SUPFAM" id="SSF117130">
    <property type="entry name" value="CsrA-like"/>
    <property type="match status" value="1"/>
</dbReference>
<dbReference type="PANTHER" id="PTHR34984">
    <property type="entry name" value="CARBON STORAGE REGULATOR"/>
    <property type="match status" value="1"/>
</dbReference>
<dbReference type="Pfam" id="PF02599">
    <property type="entry name" value="CsrA"/>
    <property type="match status" value="1"/>
</dbReference>
<protein>
    <recommendedName>
        <fullName evidence="4">Translational regulator CsrA</fullName>
    </recommendedName>
</protein>
<keyword evidence="4" id="KW-0678">Repressor</keyword>
<dbReference type="GO" id="GO:0044781">
    <property type="term" value="P:bacterial-type flagellum organization"/>
    <property type="evidence" value="ECO:0007669"/>
    <property type="project" value="UniProtKB-KW"/>
</dbReference>
<keyword evidence="1 4" id="KW-0963">Cytoplasm</keyword>
<comment type="similarity">
    <text evidence="4">Belongs to the CsrA/RsmA family.</text>
</comment>
<dbReference type="PANTHER" id="PTHR34984:SF1">
    <property type="entry name" value="CARBON STORAGE REGULATOR"/>
    <property type="match status" value="1"/>
</dbReference>
<reference evidence="6 7" key="1">
    <citation type="submission" date="2019-02" db="EMBL/GenBank/DDBJ databases">
        <title>Deep-cultivation of Planctomycetes and their phenomic and genomic characterization uncovers novel biology.</title>
        <authorList>
            <person name="Wiegand S."/>
            <person name="Jogler M."/>
            <person name="Boedeker C."/>
            <person name="Pinto D."/>
            <person name="Vollmers J."/>
            <person name="Rivas-Marin E."/>
            <person name="Kohn T."/>
            <person name="Peeters S.H."/>
            <person name="Heuer A."/>
            <person name="Rast P."/>
            <person name="Oberbeckmann S."/>
            <person name="Bunk B."/>
            <person name="Jeske O."/>
            <person name="Meyerdierks A."/>
            <person name="Storesund J.E."/>
            <person name="Kallscheuer N."/>
            <person name="Luecker S."/>
            <person name="Lage O.M."/>
            <person name="Pohl T."/>
            <person name="Merkel B.J."/>
            <person name="Hornburger P."/>
            <person name="Mueller R.-W."/>
            <person name="Bruemmer F."/>
            <person name="Labrenz M."/>
            <person name="Spormann A.M."/>
            <person name="Op den Camp H."/>
            <person name="Overmann J."/>
            <person name="Amann R."/>
            <person name="Jetten M.S.M."/>
            <person name="Mascher T."/>
            <person name="Medema M.H."/>
            <person name="Devos D.P."/>
            <person name="Kaster A.-K."/>
            <person name="Ovreas L."/>
            <person name="Rohde M."/>
            <person name="Galperin M.Y."/>
            <person name="Jogler C."/>
        </authorList>
    </citation>
    <scope>NUCLEOTIDE SEQUENCE [LARGE SCALE GENOMIC DNA]</scope>
    <source>
        <strain evidence="6 7">Pan265</strain>
    </source>
</reference>
<accession>A0A518BTN7</accession>
<keyword evidence="3 4" id="KW-0694">RNA-binding</keyword>
<evidence type="ECO:0000313" key="7">
    <source>
        <dbReference type="Proteomes" id="UP000320386"/>
    </source>
</evidence>
<sequence length="70" mass="7974">MLALTRRAGEEVVIGDPKNPLGVIRVVDIHGDKVRLAFDFPRDTQVNRRELAEQKARGNDPRQRSNNDHD</sequence>
<dbReference type="GO" id="GO:0006109">
    <property type="term" value="P:regulation of carbohydrate metabolic process"/>
    <property type="evidence" value="ECO:0007669"/>
    <property type="project" value="InterPro"/>
</dbReference>
<dbReference type="RefSeq" id="WP_145444363.1">
    <property type="nucleotide sequence ID" value="NZ_CP036280.1"/>
</dbReference>
<dbReference type="OrthoDB" id="289081at2"/>
<dbReference type="HAMAP" id="MF_00167">
    <property type="entry name" value="CsrA"/>
    <property type="match status" value="1"/>
</dbReference>
<feature type="region of interest" description="Disordered" evidence="5">
    <location>
        <begin position="47"/>
        <end position="70"/>
    </location>
</feature>
<evidence type="ECO:0000256" key="3">
    <source>
        <dbReference type="ARBA" id="ARBA00022884"/>
    </source>
</evidence>
<comment type="subunit">
    <text evidence="4">Homodimer; the beta-strands of each monomer intercalate to form a hydrophobic core, while the alpha-helices form wings that extend away from the core.</text>
</comment>
<gene>
    <name evidence="4" type="primary">csrA</name>
    <name evidence="6" type="ORF">Pan265_01480</name>
</gene>
<organism evidence="6 7">
    <name type="scientific">Mucisphaera calidilacus</name>
    <dbReference type="NCBI Taxonomy" id="2527982"/>
    <lineage>
        <taxon>Bacteria</taxon>
        <taxon>Pseudomonadati</taxon>
        <taxon>Planctomycetota</taxon>
        <taxon>Phycisphaerae</taxon>
        <taxon>Phycisphaerales</taxon>
        <taxon>Phycisphaeraceae</taxon>
        <taxon>Mucisphaera</taxon>
    </lineage>
</organism>
<dbReference type="AlphaFoldDB" id="A0A518BTN7"/>
<dbReference type="GO" id="GO:0045947">
    <property type="term" value="P:negative regulation of translational initiation"/>
    <property type="evidence" value="ECO:0007669"/>
    <property type="project" value="UniProtKB-UniRule"/>
</dbReference>
<dbReference type="GO" id="GO:0048027">
    <property type="term" value="F:mRNA 5'-UTR binding"/>
    <property type="evidence" value="ECO:0007669"/>
    <property type="project" value="UniProtKB-UniRule"/>
</dbReference>
<comment type="subcellular location">
    <subcellularLocation>
        <location evidence="4">Cytoplasm</location>
    </subcellularLocation>
</comment>
<dbReference type="InterPro" id="IPR003751">
    <property type="entry name" value="CsrA"/>
</dbReference>
<comment type="function">
    <text evidence="4">A translational regulator that binds mRNA to regulate translation initiation and/or mRNA stability. Usually binds in the 5'-UTR at or near the Shine-Dalgarno sequence preventing ribosome-binding, thus repressing translation. Its main target seems to be the major flagellin gene, while its function is anatagonized by FliW.</text>
</comment>
<dbReference type="KEGG" id="mcad:Pan265_01480"/>
<keyword evidence="7" id="KW-1185">Reference proteome</keyword>
<dbReference type="Gene3D" id="2.60.40.4380">
    <property type="entry name" value="Translational regulator CsrA"/>
    <property type="match status" value="1"/>
</dbReference>
<dbReference type="GO" id="GO:0006402">
    <property type="term" value="P:mRNA catabolic process"/>
    <property type="evidence" value="ECO:0007669"/>
    <property type="project" value="InterPro"/>
</dbReference>
<evidence type="ECO:0000256" key="4">
    <source>
        <dbReference type="HAMAP-Rule" id="MF_00167"/>
    </source>
</evidence>
<evidence type="ECO:0000256" key="1">
    <source>
        <dbReference type="ARBA" id="ARBA00022490"/>
    </source>
</evidence>
<dbReference type="InterPro" id="IPR036107">
    <property type="entry name" value="CsrA_sf"/>
</dbReference>
<dbReference type="EMBL" id="CP036280">
    <property type="protein sequence ID" value="QDU70325.1"/>
    <property type="molecule type" value="Genomic_DNA"/>
</dbReference>
<evidence type="ECO:0000256" key="2">
    <source>
        <dbReference type="ARBA" id="ARBA00022845"/>
    </source>
</evidence>
<keyword evidence="2 4" id="KW-0810">Translation regulation</keyword>
<dbReference type="GO" id="GO:0005829">
    <property type="term" value="C:cytosol"/>
    <property type="evidence" value="ECO:0007669"/>
    <property type="project" value="TreeGrafter"/>
</dbReference>
<keyword evidence="4" id="KW-1005">Bacterial flagellum biogenesis</keyword>
<evidence type="ECO:0000313" key="6">
    <source>
        <dbReference type="EMBL" id="QDU70325.1"/>
    </source>
</evidence>
<proteinExistence type="inferred from homology"/>
<dbReference type="GO" id="GO:1902208">
    <property type="term" value="P:regulation of bacterial-type flagellum assembly"/>
    <property type="evidence" value="ECO:0007669"/>
    <property type="project" value="UniProtKB-UniRule"/>
</dbReference>
<evidence type="ECO:0000256" key="5">
    <source>
        <dbReference type="SAM" id="MobiDB-lite"/>
    </source>
</evidence>
<name>A0A518BTN7_9BACT</name>